<accession>A0A9W7C0D2</accession>
<dbReference type="EC" id="2.4.1.101" evidence="14"/>
<feature type="compositionally biased region" description="Pro residues" evidence="17">
    <location>
        <begin position="153"/>
        <end position="167"/>
    </location>
</feature>
<reference evidence="20" key="1">
    <citation type="journal article" date="2023" name="Commun. Biol.">
        <title>Genome analysis of Parmales, the sister group of diatoms, reveals the evolutionary specialization of diatoms from phago-mixotrophs to photoautotrophs.</title>
        <authorList>
            <person name="Ban H."/>
            <person name="Sato S."/>
            <person name="Yoshikawa S."/>
            <person name="Yamada K."/>
            <person name="Nakamura Y."/>
            <person name="Ichinomiya M."/>
            <person name="Sato N."/>
            <person name="Blanc-Mathieu R."/>
            <person name="Endo H."/>
            <person name="Kuwata A."/>
            <person name="Ogata H."/>
        </authorList>
    </citation>
    <scope>NUCLEOTIDE SEQUENCE [LARGE SCALE GENOMIC DNA]</scope>
    <source>
        <strain evidence="20">NIES 3699</strain>
    </source>
</reference>
<dbReference type="Proteomes" id="UP001165160">
    <property type="component" value="Unassembled WGS sequence"/>
</dbReference>
<dbReference type="EMBL" id="BRXX01000253">
    <property type="protein sequence ID" value="GMI00902.1"/>
    <property type="molecule type" value="Genomic_DNA"/>
</dbReference>
<dbReference type="GO" id="GO:0046872">
    <property type="term" value="F:metal ion binding"/>
    <property type="evidence" value="ECO:0007669"/>
    <property type="project" value="UniProtKB-KW"/>
</dbReference>
<keyword evidence="7" id="KW-0812">Transmembrane</keyword>
<dbReference type="InterPro" id="IPR052261">
    <property type="entry name" value="Glycosyltransferase_13"/>
</dbReference>
<keyword evidence="11" id="KW-0333">Golgi apparatus</keyword>
<evidence type="ECO:0000256" key="3">
    <source>
        <dbReference type="ARBA" id="ARBA00004922"/>
    </source>
</evidence>
<keyword evidence="6" id="KW-0808">Transferase</keyword>
<keyword evidence="8" id="KW-0479">Metal-binding</keyword>
<comment type="cofactor">
    <cofactor evidence="1">
        <name>Mn(2+)</name>
        <dbReference type="ChEBI" id="CHEBI:29035"/>
    </cofactor>
</comment>
<evidence type="ECO:0000256" key="9">
    <source>
        <dbReference type="ARBA" id="ARBA00022968"/>
    </source>
</evidence>
<evidence type="ECO:0000256" key="8">
    <source>
        <dbReference type="ARBA" id="ARBA00022723"/>
    </source>
</evidence>
<evidence type="ECO:0000256" key="4">
    <source>
        <dbReference type="ARBA" id="ARBA00006492"/>
    </source>
</evidence>
<evidence type="ECO:0000256" key="11">
    <source>
        <dbReference type="ARBA" id="ARBA00023034"/>
    </source>
</evidence>
<evidence type="ECO:0000256" key="12">
    <source>
        <dbReference type="ARBA" id="ARBA00023136"/>
    </source>
</evidence>
<dbReference type="GO" id="GO:0003827">
    <property type="term" value="F:alpha-1,3-mannosylglycoprotein 2-beta-N-acetylglucosaminyltransferase activity"/>
    <property type="evidence" value="ECO:0007669"/>
    <property type="project" value="UniProtKB-EC"/>
</dbReference>
<organism evidence="19 20">
    <name type="scientific">Triparma verrucosa</name>
    <dbReference type="NCBI Taxonomy" id="1606542"/>
    <lineage>
        <taxon>Eukaryota</taxon>
        <taxon>Sar</taxon>
        <taxon>Stramenopiles</taxon>
        <taxon>Ochrophyta</taxon>
        <taxon>Bolidophyceae</taxon>
        <taxon>Parmales</taxon>
        <taxon>Triparmaceae</taxon>
        <taxon>Triparma</taxon>
    </lineage>
</organism>
<keyword evidence="13" id="KW-0464">Manganese</keyword>
<evidence type="ECO:0000256" key="1">
    <source>
        <dbReference type="ARBA" id="ARBA00001936"/>
    </source>
</evidence>
<feature type="chain" id="PRO_5040932404" description="alpha-1,3-mannosyl-glycoprotein 2-beta-N-acetylglucosaminyltransferase" evidence="18">
    <location>
        <begin position="33"/>
        <end position="517"/>
    </location>
</feature>
<comment type="catalytic activity">
    <reaction evidence="16">
        <text>N(4)-(alpha-D-Man-(1-&gt;3)-[alpha-D-Man-(1-&gt;3)-[alpha-D-Man-(1-&gt;6)]-alpha-D-Man-(1-&gt;6)]-beta-D-Man-(1-&gt;4)-beta-D-GlcNAc-(1-&gt;4)-beta-D-GlcNAc)-L-asparaginyl-[protein] (N-glucan mannose isomer 5A1,2) + UDP-N-acetyl-alpha-D-glucosamine = N(4)-{beta-D-GlcNAc-(1-&gt;2)-alpha-D-Man-(1-&gt;3)-[alpha-D-Man-(1-&gt;3)-[alpha-D-Man-(1-&gt;6)]-alpha-D-Man-(1-&gt;6)]-beta-D-Man-(1-&gt;4)-beta-D-GlcNAc-(1-&gt;4)-beta-D-GlcNAc}-L-asparaginyl-[protein] + UDP + H(+)</text>
        <dbReference type="Rhea" id="RHEA:11456"/>
        <dbReference type="Rhea" id="RHEA-COMP:14367"/>
        <dbReference type="Rhea" id="RHEA-COMP:14368"/>
        <dbReference type="ChEBI" id="CHEBI:15378"/>
        <dbReference type="ChEBI" id="CHEBI:57705"/>
        <dbReference type="ChEBI" id="CHEBI:58223"/>
        <dbReference type="ChEBI" id="CHEBI:59087"/>
        <dbReference type="ChEBI" id="CHEBI:60625"/>
        <dbReference type="EC" id="2.4.1.101"/>
    </reaction>
</comment>
<dbReference type="PANTHER" id="PTHR10468">
    <property type="entry name" value="PROTEIN O-LINKED-MANNOSE BETA-1,2-N-ACETYLGLUCOSAMINYLTRANSFERASE 1/ALPHA-1,3-MANNOSYL-GLYCOPROTEIN 2-BETA-N-ACETYLGLUCOSAMINYLTRANSFERASE"/>
    <property type="match status" value="1"/>
</dbReference>
<name>A0A9W7C0D2_9STRA</name>
<dbReference type="PANTHER" id="PTHR10468:SF0">
    <property type="entry name" value="ALPHA-1,3-MANNOSYL-GLYCOPROTEIN 2-BETA-N-ACETYLGLUCOSAMINYLTRANSFERASE"/>
    <property type="match status" value="1"/>
</dbReference>
<evidence type="ECO:0000256" key="5">
    <source>
        <dbReference type="ARBA" id="ARBA00022676"/>
    </source>
</evidence>
<evidence type="ECO:0000256" key="16">
    <source>
        <dbReference type="ARBA" id="ARBA00049421"/>
    </source>
</evidence>
<keyword evidence="9" id="KW-0735">Signal-anchor</keyword>
<dbReference type="AlphaFoldDB" id="A0A9W7C0D2"/>
<evidence type="ECO:0000256" key="15">
    <source>
        <dbReference type="ARBA" id="ARBA00041712"/>
    </source>
</evidence>
<proteinExistence type="inferred from homology"/>
<comment type="similarity">
    <text evidence="4">Belongs to the glycosyltransferase 13 family.</text>
</comment>
<feature type="signal peptide" evidence="18">
    <location>
        <begin position="1"/>
        <end position="32"/>
    </location>
</feature>
<keyword evidence="5" id="KW-0328">Glycosyltransferase</keyword>
<feature type="region of interest" description="Disordered" evidence="17">
    <location>
        <begin position="147"/>
        <end position="178"/>
    </location>
</feature>
<keyword evidence="20" id="KW-1185">Reference proteome</keyword>
<evidence type="ECO:0000256" key="7">
    <source>
        <dbReference type="ARBA" id="ARBA00022692"/>
    </source>
</evidence>
<keyword evidence="18" id="KW-0732">Signal</keyword>
<keyword evidence="10" id="KW-1133">Transmembrane helix</keyword>
<evidence type="ECO:0000256" key="6">
    <source>
        <dbReference type="ARBA" id="ARBA00022679"/>
    </source>
</evidence>
<comment type="subcellular location">
    <subcellularLocation>
        <location evidence="2">Golgi apparatus membrane</location>
        <topology evidence="2">Single-pass type II membrane protein</topology>
    </subcellularLocation>
</comment>
<feature type="compositionally biased region" description="Low complexity" evidence="17">
    <location>
        <begin position="168"/>
        <end position="178"/>
    </location>
</feature>
<evidence type="ECO:0000256" key="10">
    <source>
        <dbReference type="ARBA" id="ARBA00022989"/>
    </source>
</evidence>
<evidence type="ECO:0000256" key="18">
    <source>
        <dbReference type="SAM" id="SignalP"/>
    </source>
</evidence>
<evidence type="ECO:0000313" key="19">
    <source>
        <dbReference type="EMBL" id="GMI00902.1"/>
    </source>
</evidence>
<comment type="pathway">
    <text evidence="3">Protein modification; protein glycosylation.</text>
</comment>
<keyword evidence="12" id="KW-0472">Membrane</keyword>
<dbReference type="Gene3D" id="3.90.550.10">
    <property type="entry name" value="Spore Coat Polysaccharide Biosynthesis Protein SpsA, Chain A"/>
    <property type="match status" value="1"/>
</dbReference>
<dbReference type="InterPro" id="IPR004139">
    <property type="entry name" value="Glyco_trans_13"/>
</dbReference>
<dbReference type="GO" id="GO:0000139">
    <property type="term" value="C:Golgi membrane"/>
    <property type="evidence" value="ECO:0007669"/>
    <property type="project" value="UniProtKB-SubCell"/>
</dbReference>
<sequence>MKGNYGRRRRWTARDWLMLSSILLLFVFLLRGARCPSTSSPLSSSSSPSLRGELASSERLRAKNAEIETLKQQLADHYTEDAAVDLSLWQKAVEERDEMIVSLHVAEAKDRATIADLQASLKKAHVDVAVASADASDARAQLQRQPVMGDLSPNPPSPGKVLPPPPSSSSSSSATTSDFSSTTTLLIFTYKRADYLKRTLETIFSLIPPGMKIVISQDGRDSSVINAVNEWKLKFKDRGNDLSHVFHTQKQGENGYQLLSQHYGFGLKEAFELSDTSRVIVLEEDIEVSVDFFKFFEKFSPMLDDPAEELMCISAWNDNGMRGFVADSRAVVRSDFFPGLGWMLKKDMWEEWSTPPTGPWPRGYWDDWLREPERRKGRKIIRPEVSRTFHFGKSGGTSNNVYSKYLDSIVLNDVDVDWRSEDVSYLKKVNYDEEFRSRVQAARLVGSPREVKSASDDVRVEYTSLDQGAKSFEKIAKQLGIMDNIKANVPRTAYHGVVEYKIGQRHIYVAPENINWS</sequence>
<comment type="caution">
    <text evidence="19">The sequence shown here is derived from an EMBL/GenBank/DDBJ whole genome shotgun (WGS) entry which is preliminary data.</text>
</comment>
<gene>
    <name evidence="19" type="ORF">TrVE_jg7295</name>
</gene>
<dbReference type="Gene3D" id="3.10.180.20">
    <property type="entry name" value="N-Acetylglucosaminyltransferase I, Domain 2"/>
    <property type="match status" value="1"/>
</dbReference>
<dbReference type="FunFam" id="3.90.550.10:FF:000252">
    <property type="entry name" value="Protein O-linked-mannose beta-1,2-N-acetylglucosaminyltransferase 1"/>
    <property type="match status" value="1"/>
</dbReference>
<protein>
    <recommendedName>
        <fullName evidence="14">alpha-1,3-mannosyl-glycoprotein 2-beta-N-acetylglucosaminyltransferase</fullName>
        <ecNumber evidence="14">2.4.1.101</ecNumber>
    </recommendedName>
    <alternativeName>
        <fullName evidence="15">N-glycosyl-oligosaccharide-glycoprotein N-acetylglucosaminyltransferase I</fullName>
    </alternativeName>
</protein>
<evidence type="ECO:0000256" key="13">
    <source>
        <dbReference type="ARBA" id="ARBA00023211"/>
    </source>
</evidence>
<dbReference type="Pfam" id="PF03071">
    <property type="entry name" value="GNT-I"/>
    <property type="match status" value="1"/>
</dbReference>
<evidence type="ECO:0000256" key="14">
    <source>
        <dbReference type="ARBA" id="ARBA00038949"/>
    </source>
</evidence>
<evidence type="ECO:0000256" key="2">
    <source>
        <dbReference type="ARBA" id="ARBA00004323"/>
    </source>
</evidence>
<evidence type="ECO:0000256" key="17">
    <source>
        <dbReference type="SAM" id="MobiDB-lite"/>
    </source>
</evidence>
<dbReference type="InterPro" id="IPR029044">
    <property type="entry name" value="Nucleotide-diphossugar_trans"/>
</dbReference>
<evidence type="ECO:0000313" key="20">
    <source>
        <dbReference type="Proteomes" id="UP001165160"/>
    </source>
</evidence>
<dbReference type="SUPFAM" id="SSF53448">
    <property type="entry name" value="Nucleotide-diphospho-sugar transferases"/>
    <property type="match status" value="1"/>
</dbReference>